<feature type="domain" description="Glycine transporter" evidence="8">
    <location>
        <begin position="7"/>
        <end position="82"/>
    </location>
</feature>
<dbReference type="Pfam" id="PF03458">
    <property type="entry name" value="Gly_transporter"/>
    <property type="match status" value="2"/>
</dbReference>
<evidence type="ECO:0000313" key="10">
    <source>
        <dbReference type="Proteomes" id="UP000275461"/>
    </source>
</evidence>
<evidence type="ECO:0000256" key="6">
    <source>
        <dbReference type="ARBA" id="ARBA00023136"/>
    </source>
</evidence>
<dbReference type="EMBL" id="RCDA01000001">
    <property type="protein sequence ID" value="RLK50344.1"/>
    <property type="molecule type" value="Genomic_DNA"/>
</dbReference>
<dbReference type="Proteomes" id="UP000275461">
    <property type="component" value="Unassembled WGS sequence"/>
</dbReference>
<feature type="transmembrane region" description="Helical" evidence="7">
    <location>
        <begin position="114"/>
        <end position="139"/>
    </location>
</feature>
<dbReference type="PANTHER" id="PTHR30506">
    <property type="entry name" value="INNER MEMBRANE PROTEIN"/>
    <property type="match status" value="1"/>
</dbReference>
<evidence type="ECO:0000256" key="4">
    <source>
        <dbReference type="ARBA" id="ARBA00022692"/>
    </source>
</evidence>
<dbReference type="PANTHER" id="PTHR30506:SF3">
    <property type="entry name" value="UPF0126 INNER MEMBRANE PROTEIN YADS-RELATED"/>
    <property type="match status" value="1"/>
</dbReference>
<evidence type="ECO:0000313" key="9">
    <source>
        <dbReference type="EMBL" id="RLK50344.1"/>
    </source>
</evidence>
<dbReference type="OrthoDB" id="9791874at2"/>
<evidence type="ECO:0000256" key="7">
    <source>
        <dbReference type="SAM" id="Phobius"/>
    </source>
</evidence>
<dbReference type="AlphaFoldDB" id="A0A498C2R8"/>
<keyword evidence="10" id="KW-1185">Reference proteome</keyword>
<gene>
    <name evidence="9" type="ORF">DFR31_0240</name>
</gene>
<dbReference type="InterPro" id="IPR005115">
    <property type="entry name" value="Gly_transporter"/>
</dbReference>
<evidence type="ECO:0000256" key="3">
    <source>
        <dbReference type="ARBA" id="ARBA00022475"/>
    </source>
</evidence>
<comment type="caution">
    <text evidence="9">The sequence shown here is derived from an EMBL/GenBank/DDBJ whole genome shotgun (WGS) entry which is preliminary data.</text>
</comment>
<keyword evidence="6 7" id="KW-0472">Membrane</keyword>
<feature type="transmembrane region" description="Helical" evidence="7">
    <location>
        <begin position="175"/>
        <end position="196"/>
    </location>
</feature>
<feature type="transmembrane region" description="Helical" evidence="7">
    <location>
        <begin position="61"/>
        <end position="84"/>
    </location>
</feature>
<feature type="transmembrane region" description="Helical" evidence="7">
    <location>
        <begin position="32"/>
        <end position="49"/>
    </location>
</feature>
<accession>A0A498C2R8</accession>
<keyword evidence="4 7" id="KW-0812">Transmembrane</keyword>
<dbReference type="GO" id="GO:0005886">
    <property type="term" value="C:plasma membrane"/>
    <property type="evidence" value="ECO:0007669"/>
    <property type="project" value="UniProtKB-SubCell"/>
</dbReference>
<feature type="transmembrane region" description="Helical" evidence="7">
    <location>
        <begin position="151"/>
        <end position="169"/>
    </location>
</feature>
<dbReference type="RefSeq" id="WP_121440837.1">
    <property type="nucleotide sequence ID" value="NZ_RCDA01000001.1"/>
</dbReference>
<evidence type="ECO:0000256" key="1">
    <source>
        <dbReference type="ARBA" id="ARBA00004651"/>
    </source>
</evidence>
<proteinExistence type="inferred from homology"/>
<sequence>MDVPYIYWLDLFGTAVFAISGALAAGRKNLDLFGVIVLGLVTAVGGGTLRDATLGATPVFWVVDPVYIIVASTAALVTVVLARLDRIPHGLLVRADALGLATFTVIGADKALSLGFSPVIALVTGVMTGCFGGMIRDLLCGEIPLVLQKEIYATAALFGAAVYVGAWLSPAPTAVAIWGGLFAALILRLAAIRWHLQLPVFTHEGR</sequence>
<comment type="subcellular location">
    <subcellularLocation>
        <location evidence="1">Cell membrane</location>
        <topology evidence="1">Multi-pass membrane protein</topology>
    </subcellularLocation>
</comment>
<feature type="transmembrane region" description="Helical" evidence="7">
    <location>
        <begin position="6"/>
        <end position="25"/>
    </location>
</feature>
<evidence type="ECO:0000259" key="8">
    <source>
        <dbReference type="Pfam" id="PF03458"/>
    </source>
</evidence>
<evidence type="ECO:0000256" key="2">
    <source>
        <dbReference type="ARBA" id="ARBA00008193"/>
    </source>
</evidence>
<feature type="domain" description="Glycine transporter" evidence="8">
    <location>
        <begin position="95"/>
        <end position="166"/>
    </location>
</feature>
<reference evidence="9 10" key="1">
    <citation type="submission" date="2018-10" db="EMBL/GenBank/DDBJ databases">
        <title>Genomic Encyclopedia of Type Strains, Phase IV (KMG-IV): sequencing the most valuable type-strain genomes for metagenomic binning, comparative biology and taxonomic classification.</title>
        <authorList>
            <person name="Goeker M."/>
        </authorList>
    </citation>
    <scope>NUCLEOTIDE SEQUENCE [LARGE SCALE GENOMIC DNA]</scope>
    <source>
        <strain evidence="9 10">DSM 12769</strain>
    </source>
</reference>
<comment type="similarity">
    <text evidence="2">Belongs to the UPF0126 family.</text>
</comment>
<keyword evidence="5 7" id="KW-1133">Transmembrane helix</keyword>
<protein>
    <submittedName>
        <fullName evidence="9">Putative membrane protein YeiH</fullName>
    </submittedName>
</protein>
<organism evidence="9 10">
    <name type="scientific">Alkalispirillum mobile</name>
    <dbReference type="NCBI Taxonomy" id="85925"/>
    <lineage>
        <taxon>Bacteria</taxon>
        <taxon>Pseudomonadati</taxon>
        <taxon>Pseudomonadota</taxon>
        <taxon>Gammaproteobacteria</taxon>
        <taxon>Chromatiales</taxon>
        <taxon>Ectothiorhodospiraceae</taxon>
        <taxon>Alkalispirillum</taxon>
    </lineage>
</organism>
<evidence type="ECO:0000256" key="5">
    <source>
        <dbReference type="ARBA" id="ARBA00022989"/>
    </source>
</evidence>
<keyword evidence="3" id="KW-1003">Cell membrane</keyword>
<name>A0A498C2R8_9GAMM</name>